<dbReference type="GO" id="GO:0003677">
    <property type="term" value="F:DNA binding"/>
    <property type="evidence" value="ECO:0007669"/>
    <property type="project" value="TreeGrafter"/>
</dbReference>
<dbReference type="GO" id="GO:0006360">
    <property type="term" value="P:transcription by RNA polymerase I"/>
    <property type="evidence" value="ECO:0007669"/>
    <property type="project" value="TreeGrafter"/>
</dbReference>
<feature type="compositionally biased region" description="Acidic residues" evidence="4">
    <location>
        <begin position="361"/>
        <end position="374"/>
    </location>
</feature>
<feature type="compositionally biased region" description="Basic and acidic residues" evidence="4">
    <location>
        <begin position="347"/>
        <end position="360"/>
    </location>
</feature>
<protein>
    <recommendedName>
        <fullName evidence="2">Protein SPT2 homolog</fullName>
    </recommendedName>
</protein>
<feature type="compositionally biased region" description="Basic residues" evidence="4">
    <location>
        <begin position="225"/>
        <end position="236"/>
    </location>
</feature>
<comment type="caution">
    <text evidence="6">The sequence shown here is derived from an EMBL/GenBank/DDBJ whole genome shotgun (WGS) entry which is preliminary data.</text>
</comment>
<feature type="compositionally biased region" description="Basic and acidic residues" evidence="4">
    <location>
        <begin position="269"/>
        <end position="301"/>
    </location>
</feature>
<keyword evidence="3" id="KW-0175">Coiled coil</keyword>
<feature type="compositionally biased region" description="Low complexity" evidence="4">
    <location>
        <begin position="174"/>
        <end position="184"/>
    </location>
</feature>
<feature type="compositionally biased region" description="Basic and acidic residues" evidence="4">
    <location>
        <begin position="197"/>
        <end position="224"/>
    </location>
</feature>
<sequence length="458" mass="53157">MDFSYLLELAKNNDKSNKKEAAVNRFSTKVSKPKRVEKAAPRLEAIQAVLNRKEEAKQKENEEFRRKKEDITTAKGEEQCDEDDYGYESTMSQTIFSKLANQYANMPEDDKLKFVKNSGKGNINDIKSRVINTLKKEEEDEMTPKKRKRKSKSQIEFDDFINDGDAYDRAPTKSELNSSAPSSSNQKIVNINLTNYKSDKHNTFKYDRDKEKDREGDKDRGGNDKHKKHKEKKKSKAAPPPMSFEELLKVARKKQAQPILDVKKKRKREREGEAERRRAAVNSQRERGAGRREKAQVEENGKVAPGKEGTPAGQKNRDPPQTKESKPLPNSKSSVPKTQNSTNKYTPSKDIKPQKSKDFPTNEDSEEYDSEMDDFIDDGEQEMDFSSEIRKMFGYDRNKYRDDDDDCNDMEASYAQMQKEEKISARIGLQEDLEDIRREEEEKKRKMVRLKQMKTSRR</sequence>
<dbReference type="GO" id="GO:0005730">
    <property type="term" value="C:nucleolus"/>
    <property type="evidence" value="ECO:0007669"/>
    <property type="project" value="TreeGrafter"/>
</dbReference>
<dbReference type="InterPro" id="IPR013256">
    <property type="entry name" value="Chromatin_SPT2"/>
</dbReference>
<proteinExistence type="inferred from homology"/>
<feature type="compositionally biased region" description="Basic and acidic residues" evidence="4">
    <location>
        <begin position="55"/>
        <end position="78"/>
    </location>
</feature>
<feature type="region of interest" description="Disordered" evidence="4">
    <location>
        <begin position="116"/>
        <end position="374"/>
    </location>
</feature>
<dbReference type="AlphaFoldDB" id="A0A8J5N480"/>
<dbReference type="InterPro" id="IPR054552">
    <property type="entry name" value="SPT2_N"/>
</dbReference>
<feature type="compositionally biased region" description="Polar residues" evidence="4">
    <location>
        <begin position="185"/>
        <end position="196"/>
    </location>
</feature>
<dbReference type="Proteomes" id="UP000747542">
    <property type="component" value="Unassembled WGS sequence"/>
</dbReference>
<dbReference type="SMART" id="SM00784">
    <property type="entry name" value="SPT2"/>
    <property type="match status" value="1"/>
</dbReference>
<evidence type="ECO:0000256" key="3">
    <source>
        <dbReference type="ARBA" id="ARBA00023054"/>
    </source>
</evidence>
<evidence type="ECO:0000256" key="4">
    <source>
        <dbReference type="SAM" id="MobiDB-lite"/>
    </source>
</evidence>
<feature type="compositionally biased region" description="Polar residues" evidence="4">
    <location>
        <begin position="328"/>
        <end position="346"/>
    </location>
</feature>
<reference evidence="6" key="1">
    <citation type="journal article" date="2021" name="Sci. Adv.">
        <title>The American lobster genome reveals insights on longevity, neural, and immune adaptations.</title>
        <authorList>
            <person name="Polinski J.M."/>
            <person name="Zimin A.V."/>
            <person name="Clark K.F."/>
            <person name="Kohn A.B."/>
            <person name="Sadowski N."/>
            <person name="Timp W."/>
            <person name="Ptitsyn A."/>
            <person name="Khanna P."/>
            <person name="Romanova D.Y."/>
            <person name="Williams P."/>
            <person name="Greenwood S.J."/>
            <person name="Moroz L.L."/>
            <person name="Walt D.R."/>
            <person name="Bodnar A.G."/>
        </authorList>
    </citation>
    <scope>NUCLEOTIDE SEQUENCE</scope>
    <source>
        <strain evidence="6">GMGI-L3</strain>
    </source>
</reference>
<dbReference type="EMBL" id="JAHLQT010010484">
    <property type="protein sequence ID" value="KAG7172718.1"/>
    <property type="molecule type" value="Genomic_DNA"/>
</dbReference>
<dbReference type="GO" id="GO:0042393">
    <property type="term" value="F:histone binding"/>
    <property type="evidence" value="ECO:0007669"/>
    <property type="project" value="TreeGrafter"/>
</dbReference>
<feature type="region of interest" description="Disordered" evidence="4">
    <location>
        <begin position="437"/>
        <end position="458"/>
    </location>
</feature>
<evidence type="ECO:0000256" key="1">
    <source>
        <dbReference type="ARBA" id="ARBA00006461"/>
    </source>
</evidence>
<evidence type="ECO:0000256" key="2">
    <source>
        <dbReference type="ARBA" id="ARBA00013786"/>
    </source>
</evidence>
<dbReference type="Pfam" id="PF08243">
    <property type="entry name" value="SPT2"/>
    <property type="match status" value="1"/>
</dbReference>
<dbReference type="PANTHER" id="PTHR22691:SF8">
    <property type="entry name" value="PROTEIN SPT2 HOMOLOG"/>
    <property type="match status" value="1"/>
</dbReference>
<dbReference type="GO" id="GO:0006334">
    <property type="term" value="P:nucleosome assembly"/>
    <property type="evidence" value="ECO:0007669"/>
    <property type="project" value="TreeGrafter"/>
</dbReference>
<accession>A0A8J5N480</accession>
<name>A0A8J5N480_HOMAM</name>
<dbReference type="Pfam" id="PF22878">
    <property type="entry name" value="SPT2_N"/>
    <property type="match status" value="1"/>
</dbReference>
<feature type="domain" description="SPT2 homolog N-terminal" evidence="5">
    <location>
        <begin position="1"/>
        <end position="77"/>
    </location>
</feature>
<keyword evidence="7" id="KW-1185">Reference proteome</keyword>
<gene>
    <name evidence="6" type="primary">Spt2-L</name>
    <name evidence="6" type="ORF">Hamer_G006945</name>
</gene>
<organism evidence="6 7">
    <name type="scientific">Homarus americanus</name>
    <name type="common">American lobster</name>
    <dbReference type="NCBI Taxonomy" id="6706"/>
    <lineage>
        <taxon>Eukaryota</taxon>
        <taxon>Metazoa</taxon>
        <taxon>Ecdysozoa</taxon>
        <taxon>Arthropoda</taxon>
        <taxon>Crustacea</taxon>
        <taxon>Multicrustacea</taxon>
        <taxon>Malacostraca</taxon>
        <taxon>Eumalacostraca</taxon>
        <taxon>Eucarida</taxon>
        <taxon>Decapoda</taxon>
        <taxon>Pleocyemata</taxon>
        <taxon>Astacidea</taxon>
        <taxon>Nephropoidea</taxon>
        <taxon>Nephropidae</taxon>
        <taxon>Homarus</taxon>
    </lineage>
</organism>
<feature type="compositionally biased region" description="Basic and acidic residues" evidence="4">
    <location>
        <begin position="315"/>
        <end position="326"/>
    </location>
</feature>
<evidence type="ECO:0000313" key="7">
    <source>
        <dbReference type="Proteomes" id="UP000747542"/>
    </source>
</evidence>
<evidence type="ECO:0000313" key="6">
    <source>
        <dbReference type="EMBL" id="KAG7172718.1"/>
    </source>
</evidence>
<comment type="similarity">
    <text evidence="1">Belongs to the SPT2 family.</text>
</comment>
<feature type="compositionally biased region" description="Basic residues" evidence="4">
    <location>
        <begin position="445"/>
        <end position="458"/>
    </location>
</feature>
<feature type="region of interest" description="Disordered" evidence="4">
    <location>
        <begin position="55"/>
        <end position="86"/>
    </location>
</feature>
<dbReference type="PANTHER" id="PTHR22691">
    <property type="entry name" value="YEAST SPT2-RELATED"/>
    <property type="match status" value="1"/>
</dbReference>
<evidence type="ECO:0000259" key="5">
    <source>
        <dbReference type="Pfam" id="PF22878"/>
    </source>
</evidence>